<dbReference type="PANTHER" id="PTHR43531">
    <property type="entry name" value="PROTEIN ICFG"/>
    <property type="match status" value="1"/>
</dbReference>
<dbReference type="PROSITE" id="PS50111">
    <property type="entry name" value="CHEMOTAXIS_TRANSDUC_2"/>
    <property type="match status" value="1"/>
</dbReference>
<dbReference type="SMART" id="SM00283">
    <property type="entry name" value="MA"/>
    <property type="match status" value="1"/>
</dbReference>
<evidence type="ECO:0000256" key="4">
    <source>
        <dbReference type="PROSITE-ProRule" id="PRU00284"/>
    </source>
</evidence>
<dbReference type="GO" id="GO:0007165">
    <property type="term" value="P:signal transduction"/>
    <property type="evidence" value="ECO:0007669"/>
    <property type="project" value="UniProtKB-KW"/>
</dbReference>
<dbReference type="InterPro" id="IPR003660">
    <property type="entry name" value="HAMP_dom"/>
</dbReference>
<name>A0A8J7JB81_9BACT</name>
<dbReference type="InterPro" id="IPR004089">
    <property type="entry name" value="MCPsignal_dom"/>
</dbReference>
<feature type="domain" description="HAMP" evidence="8">
    <location>
        <begin position="583"/>
        <end position="626"/>
    </location>
</feature>
<dbReference type="SUPFAM" id="SSF58104">
    <property type="entry name" value="Methyl-accepting chemotaxis protein (MCP) signaling domain"/>
    <property type="match status" value="1"/>
</dbReference>
<dbReference type="InterPro" id="IPR024478">
    <property type="entry name" value="HlyB_4HB_MCP"/>
</dbReference>
<keyword evidence="2" id="KW-0145">Chemotaxis</keyword>
<proteinExistence type="inferred from homology"/>
<dbReference type="Gene3D" id="1.20.120.1530">
    <property type="match status" value="3"/>
</dbReference>
<evidence type="ECO:0000256" key="1">
    <source>
        <dbReference type="ARBA" id="ARBA00004370"/>
    </source>
</evidence>
<dbReference type="GO" id="GO:0005886">
    <property type="term" value="C:plasma membrane"/>
    <property type="evidence" value="ECO:0007669"/>
    <property type="project" value="TreeGrafter"/>
</dbReference>
<feature type="domain" description="HAMP" evidence="8">
    <location>
        <begin position="354"/>
        <end position="406"/>
    </location>
</feature>
<keyword evidence="4" id="KW-0807">Transducer</keyword>
<feature type="domain" description="HAMP" evidence="8">
    <location>
        <begin position="263"/>
        <end position="315"/>
    </location>
</feature>
<reference evidence="9" key="1">
    <citation type="submission" date="2020-12" db="EMBL/GenBank/DDBJ databases">
        <title>Geomonas sp. Red875, isolated from river sediment.</title>
        <authorList>
            <person name="Xu Z."/>
            <person name="Zhang Z."/>
            <person name="Masuda Y."/>
            <person name="Itoh H."/>
            <person name="Senoo K."/>
        </authorList>
    </citation>
    <scope>NUCLEOTIDE SEQUENCE</scope>
    <source>
        <strain evidence="9">Red875</strain>
    </source>
</reference>
<feature type="domain" description="Methyl-accepting transducer" evidence="7">
    <location>
        <begin position="631"/>
        <end position="846"/>
    </location>
</feature>
<keyword evidence="10" id="KW-1185">Reference proteome</keyword>
<gene>
    <name evidence="9" type="ORF">JFN93_03620</name>
</gene>
<dbReference type="GO" id="GO:0004888">
    <property type="term" value="F:transmembrane signaling receptor activity"/>
    <property type="evidence" value="ECO:0007669"/>
    <property type="project" value="InterPro"/>
</dbReference>
<feature type="compositionally biased region" description="Low complexity" evidence="5">
    <location>
        <begin position="643"/>
        <end position="668"/>
    </location>
</feature>
<keyword evidence="6" id="KW-0812">Transmembrane</keyword>
<keyword evidence="6" id="KW-1133">Transmembrane helix</keyword>
<evidence type="ECO:0000313" key="9">
    <source>
        <dbReference type="EMBL" id="MBJ6723788.1"/>
    </source>
</evidence>
<dbReference type="InterPro" id="IPR004090">
    <property type="entry name" value="Chemotax_Me-accpt_rcpt"/>
</dbReference>
<dbReference type="Gene3D" id="1.10.287.950">
    <property type="entry name" value="Methyl-accepting chemotaxis protein"/>
    <property type="match status" value="1"/>
</dbReference>
<dbReference type="Pfam" id="PF21927">
    <property type="entry name" value="McpB_HAMP_2"/>
    <property type="match status" value="1"/>
</dbReference>
<evidence type="ECO:0000256" key="2">
    <source>
        <dbReference type="ARBA" id="ARBA00022500"/>
    </source>
</evidence>
<evidence type="ECO:0000259" key="7">
    <source>
        <dbReference type="PROSITE" id="PS50111"/>
    </source>
</evidence>
<dbReference type="Pfam" id="PF18575">
    <property type="entry name" value="HAMP_N3"/>
    <property type="match status" value="1"/>
</dbReference>
<dbReference type="Proteomes" id="UP000636888">
    <property type="component" value="Unassembled WGS sequence"/>
</dbReference>
<dbReference type="AlphaFoldDB" id="A0A8J7JB81"/>
<comment type="caution">
    <text evidence="9">The sequence shown here is derived from an EMBL/GenBank/DDBJ whole genome shotgun (WGS) entry which is preliminary data.</text>
</comment>
<dbReference type="InterPro" id="IPR041395">
    <property type="entry name" value="McpB_HAMP_3rd"/>
</dbReference>
<evidence type="ECO:0000259" key="8">
    <source>
        <dbReference type="PROSITE" id="PS50885"/>
    </source>
</evidence>
<protein>
    <submittedName>
        <fullName evidence="9">MCP four helix bundle domain-containing protein</fullName>
    </submittedName>
</protein>
<comment type="subcellular location">
    <subcellularLocation>
        <location evidence="1">Membrane</location>
    </subcellularLocation>
</comment>
<evidence type="ECO:0000256" key="5">
    <source>
        <dbReference type="SAM" id="MobiDB-lite"/>
    </source>
</evidence>
<dbReference type="CDD" id="cd17527">
    <property type="entry name" value="HAMP_II"/>
    <property type="match status" value="1"/>
</dbReference>
<dbReference type="InterPro" id="IPR051310">
    <property type="entry name" value="MCP_chemotaxis"/>
</dbReference>
<dbReference type="Pfam" id="PF12729">
    <property type="entry name" value="4HB_MCP_1"/>
    <property type="match status" value="1"/>
</dbReference>
<keyword evidence="6" id="KW-0472">Membrane</keyword>
<accession>A0A8J7JB81</accession>
<evidence type="ECO:0000256" key="3">
    <source>
        <dbReference type="ARBA" id="ARBA00029447"/>
    </source>
</evidence>
<dbReference type="SMART" id="SM00304">
    <property type="entry name" value="HAMP"/>
    <property type="match status" value="4"/>
</dbReference>
<dbReference type="FunFam" id="1.10.287.950:FF:000001">
    <property type="entry name" value="Methyl-accepting chemotaxis sensory transducer"/>
    <property type="match status" value="1"/>
</dbReference>
<evidence type="ECO:0000256" key="6">
    <source>
        <dbReference type="SAM" id="Phobius"/>
    </source>
</evidence>
<dbReference type="PRINTS" id="PR00260">
    <property type="entry name" value="CHEMTRNSDUCR"/>
</dbReference>
<dbReference type="PANTHER" id="PTHR43531:SF11">
    <property type="entry name" value="METHYL-ACCEPTING CHEMOTAXIS PROTEIN 3"/>
    <property type="match status" value="1"/>
</dbReference>
<dbReference type="Pfam" id="PF00015">
    <property type="entry name" value="MCPsignal"/>
    <property type="match status" value="1"/>
</dbReference>
<dbReference type="InterPro" id="IPR054421">
    <property type="entry name" value="McpB_HAMP_2nd"/>
</dbReference>
<dbReference type="PROSITE" id="PS50885">
    <property type="entry name" value="HAMP"/>
    <property type="match status" value="3"/>
</dbReference>
<feature type="transmembrane region" description="Helical" evidence="6">
    <location>
        <begin position="189"/>
        <end position="211"/>
    </location>
</feature>
<dbReference type="CDD" id="cd11386">
    <property type="entry name" value="MCP_signal"/>
    <property type="match status" value="1"/>
</dbReference>
<dbReference type="GO" id="GO:0006935">
    <property type="term" value="P:chemotaxis"/>
    <property type="evidence" value="ECO:0007669"/>
    <property type="project" value="UniProtKB-KW"/>
</dbReference>
<feature type="region of interest" description="Disordered" evidence="5">
    <location>
        <begin position="636"/>
        <end position="668"/>
    </location>
</feature>
<evidence type="ECO:0000313" key="10">
    <source>
        <dbReference type="Proteomes" id="UP000636888"/>
    </source>
</evidence>
<sequence length="921" mass="100042">MFSNMRIAGRLGWAFGVLLVLTAIVAGTGYWGMSHINTEVAHNLDTDGVIAQHAGRARANILALRRFEKDAIINMASPEKVDEYYKKWQEEKDHLNQRLDTLDKVATDKDRAVVQALRSESKVYLVGFPKVVEGIKDGTYRDPAAANKAMGEYKEAIHAMEDKAANFAKVGYDRMDALKQVIGQAYHKVALFLVILVVVIMAIGIGTAVFLSRKIAAILKSLIEEMERLTEAAVGGHLATRGDPEKIEVEFRGIIEGMNQTLDAVIGPLNVAAEYVDRISKGDMPPKITDDYNGDFNEMKVNLNNAIDNINALIADANFLVEGAVAGRLATRADADKHQGDFRKIIGGFNATLDAVIGPLNVAAEYVDRIAKGDLPPKIDEVYNGDFNEIKQNLNQCIDSLNGLLAARVEMSRQHDLGMIDEVMPVERFQGAYAEMADGINTLVNSHISVKMRVVEIVGKYAQGDLSVDMERLPGKKALITEAIDNVKKNMVALNQEILMLVESAKAGQLSTRGDAEKFQYSFKEMVQGINATLDAVIGPLKMAATYVEQISKGIMPPKITAEYRGDYNEIKNNLNILIEANQKITAAAKEVALGNLQVELRERSGQDELMQALAAMVSKLVEVVKEVKSASNNVASGSEQLSAGAQQMSQGASEQAASAEEVSSSMEEMSANIKQNADNAQQTERIAVKLAVDAKEGGKAVNETVKAMKDIAGKISIVEEIARQTNLLALNAAIEAARAGEHGKGFAVVASEVRKLAERSQKAAAEISQLSTSSVEVAEQAGTLLTNIIPDVQKTAELVQEISASSKEQDSGAEQINKAIQQLDQVIQQNAGSSEEMASTAEELSSMSERLQTMIGFFKVDDVETVVRTQKKALPRRPTIEPHYARTAEENPGERRAKVAAGHTIVLDDGIASDVDFEKY</sequence>
<comment type="similarity">
    <text evidence="3">Belongs to the methyl-accepting chemotaxis (MCP) protein family.</text>
</comment>
<dbReference type="EMBL" id="JAEMHM010000003">
    <property type="protein sequence ID" value="MBJ6723788.1"/>
    <property type="molecule type" value="Genomic_DNA"/>
</dbReference>
<dbReference type="Pfam" id="PF18947">
    <property type="entry name" value="HAMP_2"/>
    <property type="match status" value="3"/>
</dbReference>
<organism evidence="9 10">
    <name type="scientific">Geomesophilobacter sediminis</name>
    <dbReference type="NCBI Taxonomy" id="2798584"/>
    <lineage>
        <taxon>Bacteria</taxon>
        <taxon>Pseudomonadati</taxon>
        <taxon>Thermodesulfobacteriota</taxon>
        <taxon>Desulfuromonadia</taxon>
        <taxon>Geobacterales</taxon>
        <taxon>Geobacteraceae</taxon>
        <taxon>Geomesophilobacter</taxon>
    </lineage>
</organism>